<dbReference type="InterPro" id="IPR002376">
    <property type="entry name" value="Formyl_transf_N"/>
</dbReference>
<dbReference type="RefSeq" id="WP_249044347.1">
    <property type="nucleotide sequence ID" value="NZ_JAGIOO010000001.1"/>
</dbReference>
<dbReference type="InterPro" id="IPR036477">
    <property type="entry name" value="Formyl_transf_N_sf"/>
</dbReference>
<evidence type="ECO:0000313" key="2">
    <source>
        <dbReference type="EMBL" id="MBP2472561.1"/>
    </source>
</evidence>
<dbReference type="PANTHER" id="PTHR11138:SF5">
    <property type="entry name" value="METHIONYL-TRNA FORMYLTRANSFERASE, MITOCHONDRIAL"/>
    <property type="match status" value="1"/>
</dbReference>
<feature type="domain" description="Formyl transferase N-terminal" evidence="1">
    <location>
        <begin position="10"/>
        <end position="158"/>
    </location>
</feature>
<dbReference type="Pfam" id="PF00551">
    <property type="entry name" value="Formyl_trans_N"/>
    <property type="match status" value="1"/>
</dbReference>
<accession>A0ABS5A7J1</accession>
<evidence type="ECO:0000259" key="1">
    <source>
        <dbReference type="Pfam" id="PF00551"/>
    </source>
</evidence>
<gene>
    <name evidence="2" type="ORF">JOF53_001433</name>
</gene>
<sequence length="283" mass="30578">MHSEDSLRIVIVSFGAEQFRALHNTCVNLGHRPVAYAYSRSMRPRKPTDPGSAQAVAAITQDLPPGMDLLLPGSAENMAATLAGYRPDLLLVYGFSWRIPRSVRKMARLGAINVHTSLLPRYRGPAPVLWAIRNGDPDIGLTVHRMDDTFDTGPILASRGGIPLADDVTSAGLWQLLAPVVSELVGTALRRVQAGDPGTPQPEAGASYAGLLEPEFATADFDRPAATVHNQVRTFRYIGPGRGPVAEIGGRRLRLLRTSLLPAEGLRVQCADRPLWITESVPV</sequence>
<organism evidence="2 3">
    <name type="scientific">Crossiella equi</name>
    <dbReference type="NCBI Taxonomy" id="130796"/>
    <lineage>
        <taxon>Bacteria</taxon>
        <taxon>Bacillati</taxon>
        <taxon>Actinomycetota</taxon>
        <taxon>Actinomycetes</taxon>
        <taxon>Pseudonocardiales</taxon>
        <taxon>Pseudonocardiaceae</taxon>
        <taxon>Crossiella</taxon>
    </lineage>
</organism>
<dbReference type="GO" id="GO:0004479">
    <property type="term" value="F:methionyl-tRNA formyltransferase activity"/>
    <property type="evidence" value="ECO:0007669"/>
    <property type="project" value="UniProtKB-EC"/>
</dbReference>
<dbReference type="SUPFAM" id="SSF53328">
    <property type="entry name" value="Formyltransferase"/>
    <property type="match status" value="1"/>
</dbReference>
<reference evidence="2 3" key="1">
    <citation type="submission" date="2021-03" db="EMBL/GenBank/DDBJ databases">
        <title>Sequencing the genomes of 1000 actinobacteria strains.</title>
        <authorList>
            <person name="Klenk H.-P."/>
        </authorList>
    </citation>
    <scope>NUCLEOTIDE SEQUENCE [LARGE SCALE GENOMIC DNA]</scope>
    <source>
        <strain evidence="2 3">DSM 44580</strain>
    </source>
</reference>
<dbReference type="SUPFAM" id="SSF50486">
    <property type="entry name" value="FMT C-terminal domain-like"/>
    <property type="match status" value="1"/>
</dbReference>
<dbReference type="EMBL" id="JAGIOO010000001">
    <property type="protein sequence ID" value="MBP2472561.1"/>
    <property type="molecule type" value="Genomic_DNA"/>
</dbReference>
<keyword evidence="3" id="KW-1185">Reference proteome</keyword>
<proteinExistence type="predicted"/>
<dbReference type="Proteomes" id="UP001519363">
    <property type="component" value="Unassembled WGS sequence"/>
</dbReference>
<keyword evidence="2" id="KW-0808">Transferase</keyword>
<dbReference type="PANTHER" id="PTHR11138">
    <property type="entry name" value="METHIONYL-TRNA FORMYLTRANSFERASE"/>
    <property type="match status" value="1"/>
</dbReference>
<comment type="caution">
    <text evidence="2">The sequence shown here is derived from an EMBL/GenBank/DDBJ whole genome shotgun (WGS) entry which is preliminary data.</text>
</comment>
<dbReference type="CDD" id="cd08369">
    <property type="entry name" value="FMT_core"/>
    <property type="match status" value="1"/>
</dbReference>
<protein>
    <submittedName>
        <fullName evidence="2">Methionyl-tRNA formyltransferase</fullName>
        <ecNumber evidence="2">2.1.2.9</ecNumber>
    </submittedName>
</protein>
<dbReference type="Gene3D" id="3.40.50.12230">
    <property type="match status" value="1"/>
</dbReference>
<dbReference type="EC" id="2.1.2.9" evidence="2"/>
<name>A0ABS5A7J1_9PSEU</name>
<evidence type="ECO:0000313" key="3">
    <source>
        <dbReference type="Proteomes" id="UP001519363"/>
    </source>
</evidence>
<dbReference type="InterPro" id="IPR011034">
    <property type="entry name" value="Formyl_transferase-like_C_sf"/>
</dbReference>